<keyword evidence="2" id="KW-1133">Transmembrane helix</keyword>
<organism evidence="3">
    <name type="scientific">marine metagenome</name>
    <dbReference type="NCBI Taxonomy" id="408172"/>
    <lineage>
        <taxon>unclassified sequences</taxon>
        <taxon>metagenomes</taxon>
        <taxon>ecological metagenomes</taxon>
    </lineage>
</organism>
<dbReference type="EMBL" id="UINC01182736">
    <property type="protein sequence ID" value="SVD93117.1"/>
    <property type="molecule type" value="Genomic_DNA"/>
</dbReference>
<proteinExistence type="predicted"/>
<evidence type="ECO:0000256" key="1">
    <source>
        <dbReference type="SAM" id="MobiDB-lite"/>
    </source>
</evidence>
<feature type="compositionally biased region" description="Polar residues" evidence="1">
    <location>
        <begin position="23"/>
        <end position="46"/>
    </location>
</feature>
<keyword evidence="2" id="KW-0472">Membrane</keyword>
<keyword evidence="2" id="KW-0812">Transmembrane</keyword>
<feature type="region of interest" description="Disordered" evidence="1">
    <location>
        <begin position="1"/>
        <end position="46"/>
    </location>
</feature>
<evidence type="ECO:0000313" key="3">
    <source>
        <dbReference type="EMBL" id="SVD93117.1"/>
    </source>
</evidence>
<reference evidence="3" key="1">
    <citation type="submission" date="2018-05" db="EMBL/GenBank/DDBJ databases">
        <authorList>
            <person name="Lanie J.A."/>
            <person name="Ng W.-L."/>
            <person name="Kazmierczak K.M."/>
            <person name="Andrzejewski T.M."/>
            <person name="Davidsen T.M."/>
            <person name="Wayne K.J."/>
            <person name="Tettelin H."/>
            <person name="Glass J.I."/>
            <person name="Rusch D."/>
            <person name="Podicherti R."/>
            <person name="Tsui H.-C.T."/>
            <person name="Winkler M.E."/>
        </authorList>
    </citation>
    <scope>NUCLEOTIDE SEQUENCE</scope>
</reference>
<feature type="compositionally biased region" description="Basic residues" evidence="1">
    <location>
        <begin position="9"/>
        <end position="18"/>
    </location>
</feature>
<dbReference type="AlphaFoldDB" id="A0A382ZC97"/>
<sequence>MPRSSRGSTSHRGHRTRGRHNEIAQQATRIATPQEATNGPDITTEQPAVPSELLDRVAKSAPQRAVATISGTSLQANPLLTKELIRISVLATVVLALLTAFTSLLK</sequence>
<name>A0A382ZC97_9ZZZZ</name>
<accession>A0A382ZC97</accession>
<feature type="transmembrane region" description="Helical" evidence="2">
    <location>
        <begin position="84"/>
        <end position="105"/>
    </location>
</feature>
<gene>
    <name evidence="3" type="ORF">METZ01_LOCUS445971</name>
</gene>
<protein>
    <submittedName>
        <fullName evidence="3">Uncharacterized protein</fullName>
    </submittedName>
</protein>
<evidence type="ECO:0000256" key="2">
    <source>
        <dbReference type="SAM" id="Phobius"/>
    </source>
</evidence>